<reference evidence="1 2" key="1">
    <citation type="submission" date="2017-01" db="EMBL/GenBank/DDBJ databases">
        <title>Complete genome of Tateyamaria omphalii DOK1-4 isolated from seawater in Dokdo.</title>
        <authorList>
            <person name="Kim J.H."/>
            <person name="Chi W.-J."/>
        </authorList>
    </citation>
    <scope>NUCLEOTIDE SEQUENCE [LARGE SCALE GENOMIC DNA]</scope>
    <source>
        <strain evidence="1 2">DOK1-4</strain>
    </source>
</reference>
<protein>
    <submittedName>
        <fullName evidence="1">Uncharacterized protein</fullName>
    </submittedName>
</protein>
<dbReference type="RefSeq" id="WP_076626318.1">
    <property type="nucleotide sequence ID" value="NZ_CP019312.1"/>
</dbReference>
<name>A0A1P8MQU9_9RHOB</name>
<dbReference type="EMBL" id="CP019312">
    <property type="protein sequence ID" value="APX10450.1"/>
    <property type="molecule type" value="Genomic_DNA"/>
</dbReference>
<sequence length="238" mass="26712">MADIEFLCPPDLAGKIPEPAPAARFLPDWFRNLDRDMGMKDAHGLPGLTVRACLPVADVMAQGWIIPTPYDIWTTPDPATGAIQFHWDADAAFTPIDMHHPGQIGAPNPPFENTMPLKLMNPWRVKLSPGWSATFLHPVNHFELPFTAFAGTVDCDALDVPVNVPFFWTGRSPDIRLPAGSPMVQVIPFERRAQMRAATIRAETEDEAATRAATLNRKHTEESVYAREWRRRHDRTRS</sequence>
<dbReference type="AlphaFoldDB" id="A0A1P8MQU9"/>
<gene>
    <name evidence="1" type="ORF">BWR18_01085</name>
</gene>
<evidence type="ECO:0000313" key="1">
    <source>
        <dbReference type="EMBL" id="APX10450.1"/>
    </source>
</evidence>
<dbReference type="STRING" id="299262.BWR18_01085"/>
<accession>A0A1P8MQU9</accession>
<organism evidence="1 2">
    <name type="scientific">Tateyamaria omphalii</name>
    <dbReference type="NCBI Taxonomy" id="299262"/>
    <lineage>
        <taxon>Bacteria</taxon>
        <taxon>Pseudomonadati</taxon>
        <taxon>Pseudomonadota</taxon>
        <taxon>Alphaproteobacteria</taxon>
        <taxon>Rhodobacterales</taxon>
        <taxon>Roseobacteraceae</taxon>
        <taxon>Tateyamaria</taxon>
    </lineage>
</organism>
<proteinExistence type="predicted"/>
<dbReference type="KEGG" id="tom:BWR18_01085"/>
<dbReference type="Proteomes" id="UP000186336">
    <property type="component" value="Chromosome"/>
</dbReference>
<evidence type="ECO:0000313" key="2">
    <source>
        <dbReference type="Proteomes" id="UP000186336"/>
    </source>
</evidence>
<dbReference type="OrthoDB" id="7404855at2"/>
<keyword evidence="2" id="KW-1185">Reference proteome</keyword>